<keyword evidence="3" id="KW-1185">Reference proteome</keyword>
<evidence type="ECO:0000313" key="3">
    <source>
        <dbReference type="Proteomes" id="UP000807469"/>
    </source>
</evidence>
<name>A0A9P6CWN8_9AGAR</name>
<sequence length="177" mass="19809">MSTPTKRRYIPKKLRHIPATHLNNEFPRIRVESTDSQPTQTIESAERAEPSTLPVTQAAQTDESVGVSAISPPPGGLLENRFSTEAPTESQVDAYTPAEYTYNPYVVPQTNFNNYVFPNAENCSLMVQSYPTTSYTNNSNAHGQERDVYWQDNGVTDHEFQDQIGDNFGNNSGDKNF</sequence>
<gene>
    <name evidence="2" type="ORF">BDN70DRAFT_929457</name>
</gene>
<dbReference type="Proteomes" id="UP000807469">
    <property type="component" value="Unassembled WGS sequence"/>
</dbReference>
<dbReference type="EMBL" id="MU155157">
    <property type="protein sequence ID" value="KAF9483126.1"/>
    <property type="molecule type" value="Genomic_DNA"/>
</dbReference>
<dbReference type="AlphaFoldDB" id="A0A9P6CWN8"/>
<organism evidence="2 3">
    <name type="scientific">Pholiota conissans</name>
    <dbReference type="NCBI Taxonomy" id="109636"/>
    <lineage>
        <taxon>Eukaryota</taxon>
        <taxon>Fungi</taxon>
        <taxon>Dikarya</taxon>
        <taxon>Basidiomycota</taxon>
        <taxon>Agaricomycotina</taxon>
        <taxon>Agaricomycetes</taxon>
        <taxon>Agaricomycetidae</taxon>
        <taxon>Agaricales</taxon>
        <taxon>Agaricineae</taxon>
        <taxon>Strophariaceae</taxon>
        <taxon>Pholiota</taxon>
    </lineage>
</organism>
<evidence type="ECO:0000313" key="2">
    <source>
        <dbReference type="EMBL" id="KAF9483126.1"/>
    </source>
</evidence>
<proteinExistence type="predicted"/>
<comment type="caution">
    <text evidence="2">The sequence shown here is derived from an EMBL/GenBank/DDBJ whole genome shotgun (WGS) entry which is preliminary data.</text>
</comment>
<evidence type="ECO:0000256" key="1">
    <source>
        <dbReference type="SAM" id="MobiDB-lite"/>
    </source>
</evidence>
<feature type="compositionally biased region" description="Polar residues" evidence="1">
    <location>
        <begin position="34"/>
        <end position="43"/>
    </location>
</feature>
<feature type="region of interest" description="Disordered" evidence="1">
    <location>
        <begin position="31"/>
        <end position="54"/>
    </location>
</feature>
<protein>
    <submittedName>
        <fullName evidence="2">Uncharacterized protein</fullName>
    </submittedName>
</protein>
<accession>A0A9P6CWN8</accession>
<reference evidence="2" key="1">
    <citation type="submission" date="2020-11" db="EMBL/GenBank/DDBJ databases">
        <authorList>
            <consortium name="DOE Joint Genome Institute"/>
            <person name="Ahrendt S."/>
            <person name="Riley R."/>
            <person name="Andreopoulos W."/>
            <person name="Labutti K."/>
            <person name="Pangilinan J."/>
            <person name="Ruiz-Duenas F.J."/>
            <person name="Barrasa J.M."/>
            <person name="Sanchez-Garcia M."/>
            <person name="Camarero S."/>
            <person name="Miyauchi S."/>
            <person name="Serrano A."/>
            <person name="Linde D."/>
            <person name="Babiker R."/>
            <person name="Drula E."/>
            <person name="Ayuso-Fernandez I."/>
            <person name="Pacheco R."/>
            <person name="Padilla G."/>
            <person name="Ferreira P."/>
            <person name="Barriuso J."/>
            <person name="Kellner H."/>
            <person name="Castanera R."/>
            <person name="Alfaro M."/>
            <person name="Ramirez L."/>
            <person name="Pisabarro A.G."/>
            <person name="Kuo A."/>
            <person name="Tritt A."/>
            <person name="Lipzen A."/>
            <person name="He G."/>
            <person name="Yan M."/>
            <person name="Ng V."/>
            <person name="Cullen D."/>
            <person name="Martin F."/>
            <person name="Rosso M.-N."/>
            <person name="Henrissat B."/>
            <person name="Hibbett D."/>
            <person name="Martinez A.T."/>
            <person name="Grigoriev I.V."/>
        </authorList>
    </citation>
    <scope>NUCLEOTIDE SEQUENCE</scope>
    <source>
        <strain evidence="2">CIRM-BRFM 674</strain>
    </source>
</reference>